<feature type="signal peptide" evidence="1">
    <location>
        <begin position="1"/>
        <end position="18"/>
    </location>
</feature>
<dbReference type="EMBL" id="WHUW01000084">
    <property type="protein sequence ID" value="KAF8426856.1"/>
    <property type="molecule type" value="Genomic_DNA"/>
</dbReference>
<reference evidence="2" key="1">
    <citation type="submission" date="2019-10" db="EMBL/GenBank/DDBJ databases">
        <authorList>
            <consortium name="DOE Joint Genome Institute"/>
            <person name="Kuo A."/>
            <person name="Miyauchi S."/>
            <person name="Kiss E."/>
            <person name="Drula E."/>
            <person name="Kohler A."/>
            <person name="Sanchez-Garcia M."/>
            <person name="Andreopoulos B."/>
            <person name="Barry K.W."/>
            <person name="Bonito G."/>
            <person name="Buee M."/>
            <person name="Carver A."/>
            <person name="Chen C."/>
            <person name="Cichocki N."/>
            <person name="Clum A."/>
            <person name="Culley D."/>
            <person name="Crous P.W."/>
            <person name="Fauchery L."/>
            <person name="Girlanda M."/>
            <person name="Hayes R."/>
            <person name="Keri Z."/>
            <person name="LaButti K."/>
            <person name="Lipzen A."/>
            <person name="Lombard V."/>
            <person name="Magnuson J."/>
            <person name="Maillard F."/>
            <person name="Morin E."/>
            <person name="Murat C."/>
            <person name="Nolan M."/>
            <person name="Ohm R."/>
            <person name="Pangilinan J."/>
            <person name="Pereira M."/>
            <person name="Perotto S."/>
            <person name="Peter M."/>
            <person name="Riley R."/>
            <person name="Sitrit Y."/>
            <person name="Stielow B."/>
            <person name="Szollosi G."/>
            <person name="Zifcakova L."/>
            <person name="Stursova M."/>
            <person name="Spatafora J.W."/>
            <person name="Tedersoo L."/>
            <person name="Vaario L.-M."/>
            <person name="Yamada A."/>
            <person name="Yan M."/>
            <person name="Wang P."/>
            <person name="Xu J."/>
            <person name="Bruns T."/>
            <person name="Baldrian P."/>
            <person name="Vilgalys R."/>
            <person name="Henrissat B."/>
            <person name="Grigoriev I.V."/>
            <person name="Hibbett D."/>
            <person name="Nagy L.G."/>
            <person name="Martin F.M."/>
        </authorList>
    </citation>
    <scope>NUCLEOTIDE SEQUENCE</scope>
    <source>
        <strain evidence="2">BED1</strain>
    </source>
</reference>
<reference evidence="2" key="2">
    <citation type="journal article" date="2020" name="Nat. Commun.">
        <title>Large-scale genome sequencing of mycorrhizal fungi provides insights into the early evolution of symbiotic traits.</title>
        <authorList>
            <person name="Miyauchi S."/>
            <person name="Kiss E."/>
            <person name="Kuo A."/>
            <person name="Drula E."/>
            <person name="Kohler A."/>
            <person name="Sanchez-Garcia M."/>
            <person name="Morin E."/>
            <person name="Andreopoulos B."/>
            <person name="Barry K.W."/>
            <person name="Bonito G."/>
            <person name="Buee M."/>
            <person name="Carver A."/>
            <person name="Chen C."/>
            <person name="Cichocki N."/>
            <person name="Clum A."/>
            <person name="Culley D."/>
            <person name="Crous P.W."/>
            <person name="Fauchery L."/>
            <person name="Girlanda M."/>
            <person name="Hayes R.D."/>
            <person name="Keri Z."/>
            <person name="LaButti K."/>
            <person name="Lipzen A."/>
            <person name="Lombard V."/>
            <person name="Magnuson J."/>
            <person name="Maillard F."/>
            <person name="Murat C."/>
            <person name="Nolan M."/>
            <person name="Ohm R.A."/>
            <person name="Pangilinan J."/>
            <person name="Pereira M.F."/>
            <person name="Perotto S."/>
            <person name="Peter M."/>
            <person name="Pfister S."/>
            <person name="Riley R."/>
            <person name="Sitrit Y."/>
            <person name="Stielow J.B."/>
            <person name="Szollosi G."/>
            <person name="Zifcakova L."/>
            <person name="Stursova M."/>
            <person name="Spatafora J.W."/>
            <person name="Tedersoo L."/>
            <person name="Vaario L.M."/>
            <person name="Yamada A."/>
            <person name="Yan M."/>
            <person name="Wang P."/>
            <person name="Xu J."/>
            <person name="Bruns T."/>
            <person name="Baldrian P."/>
            <person name="Vilgalys R."/>
            <person name="Dunand C."/>
            <person name="Henrissat B."/>
            <person name="Grigoriev I.V."/>
            <person name="Hibbett D."/>
            <person name="Nagy L.G."/>
            <person name="Martin F.M."/>
        </authorList>
    </citation>
    <scope>NUCLEOTIDE SEQUENCE</scope>
    <source>
        <strain evidence="2">BED1</strain>
    </source>
</reference>
<organism evidence="2 3">
    <name type="scientific">Boletus edulis BED1</name>
    <dbReference type="NCBI Taxonomy" id="1328754"/>
    <lineage>
        <taxon>Eukaryota</taxon>
        <taxon>Fungi</taxon>
        <taxon>Dikarya</taxon>
        <taxon>Basidiomycota</taxon>
        <taxon>Agaricomycotina</taxon>
        <taxon>Agaricomycetes</taxon>
        <taxon>Agaricomycetidae</taxon>
        <taxon>Boletales</taxon>
        <taxon>Boletineae</taxon>
        <taxon>Boletaceae</taxon>
        <taxon>Boletoideae</taxon>
        <taxon>Boletus</taxon>
    </lineage>
</organism>
<evidence type="ECO:0000313" key="2">
    <source>
        <dbReference type="EMBL" id="KAF8426856.1"/>
    </source>
</evidence>
<feature type="chain" id="PRO_5042249445" description="Secreted protein" evidence="1">
    <location>
        <begin position="19"/>
        <end position="92"/>
    </location>
</feature>
<dbReference type="Proteomes" id="UP001194468">
    <property type="component" value="Unassembled WGS sequence"/>
</dbReference>
<protein>
    <recommendedName>
        <fullName evidence="4">Secreted protein</fullName>
    </recommendedName>
</protein>
<evidence type="ECO:0000256" key="1">
    <source>
        <dbReference type="SAM" id="SignalP"/>
    </source>
</evidence>
<gene>
    <name evidence="2" type="ORF">L210DRAFT_3565751</name>
</gene>
<dbReference type="AlphaFoldDB" id="A0AAD4BGA2"/>
<comment type="caution">
    <text evidence="2">The sequence shown here is derived from an EMBL/GenBank/DDBJ whole genome shotgun (WGS) entry which is preliminary data.</text>
</comment>
<proteinExistence type="predicted"/>
<evidence type="ECO:0000313" key="3">
    <source>
        <dbReference type="Proteomes" id="UP001194468"/>
    </source>
</evidence>
<sequence length="92" mass="10715">MEIVFMTVLVHLARLSSWFKMTHWSVCCVMNHPSQFTVCARTSSALIRRSSGMTSFLSVNLLRSLKGQEKRVSDARYVFPIGKRLFFIFIFY</sequence>
<name>A0AAD4BGA2_BOLED</name>
<accession>A0AAD4BGA2</accession>
<keyword evidence="3" id="KW-1185">Reference proteome</keyword>
<keyword evidence="1" id="KW-0732">Signal</keyword>
<feature type="non-terminal residue" evidence="2">
    <location>
        <position position="92"/>
    </location>
</feature>
<evidence type="ECO:0008006" key="4">
    <source>
        <dbReference type="Google" id="ProtNLM"/>
    </source>
</evidence>